<evidence type="ECO:0000313" key="2">
    <source>
        <dbReference type="Proteomes" id="UP000708208"/>
    </source>
</evidence>
<dbReference type="Proteomes" id="UP000708208">
    <property type="component" value="Unassembled WGS sequence"/>
</dbReference>
<gene>
    <name evidence="1" type="ORF">AFUS01_LOCUS4309</name>
</gene>
<organism evidence="1 2">
    <name type="scientific">Allacma fusca</name>
    <dbReference type="NCBI Taxonomy" id="39272"/>
    <lineage>
        <taxon>Eukaryota</taxon>
        <taxon>Metazoa</taxon>
        <taxon>Ecdysozoa</taxon>
        <taxon>Arthropoda</taxon>
        <taxon>Hexapoda</taxon>
        <taxon>Collembola</taxon>
        <taxon>Symphypleona</taxon>
        <taxon>Sminthuridae</taxon>
        <taxon>Allacma</taxon>
    </lineage>
</organism>
<dbReference type="AlphaFoldDB" id="A0A8J2NM15"/>
<proteinExistence type="predicted"/>
<evidence type="ECO:0000313" key="1">
    <source>
        <dbReference type="EMBL" id="CAG7701088.1"/>
    </source>
</evidence>
<name>A0A8J2NM15_9HEXA</name>
<reference evidence="1" key="1">
    <citation type="submission" date="2021-06" db="EMBL/GenBank/DDBJ databases">
        <authorList>
            <person name="Hodson N. C."/>
            <person name="Mongue J. A."/>
            <person name="Jaron S. K."/>
        </authorList>
    </citation>
    <scope>NUCLEOTIDE SEQUENCE</scope>
</reference>
<dbReference type="EMBL" id="CAJVCH010026750">
    <property type="protein sequence ID" value="CAG7701088.1"/>
    <property type="molecule type" value="Genomic_DNA"/>
</dbReference>
<protein>
    <submittedName>
        <fullName evidence="1">Uncharacterized protein</fullName>
    </submittedName>
</protein>
<keyword evidence="2" id="KW-1185">Reference proteome</keyword>
<sequence>MDCCELTIELSSQFEQVSDKLRTDIISRLKFNTPSYLRHIFEKIYTSQLFSTSYQSLSGSIPDFSVTDKIN</sequence>
<accession>A0A8J2NM15</accession>
<comment type="caution">
    <text evidence="1">The sequence shown here is derived from an EMBL/GenBank/DDBJ whole genome shotgun (WGS) entry which is preliminary data.</text>
</comment>